<evidence type="ECO:0000313" key="13">
    <source>
        <dbReference type="EMBL" id="QDT17253.1"/>
    </source>
</evidence>
<protein>
    <recommendedName>
        <fullName evidence="2 10">FAD:protein FMN transferase</fullName>
        <ecNumber evidence="1 10">2.7.1.180</ecNumber>
    </recommendedName>
    <alternativeName>
        <fullName evidence="8 10">Flavin transferase</fullName>
    </alternativeName>
</protein>
<reference evidence="13 14" key="1">
    <citation type="submission" date="2019-02" db="EMBL/GenBank/DDBJ databases">
        <title>Deep-cultivation of Planctomycetes and their phenomic and genomic characterization uncovers novel biology.</title>
        <authorList>
            <person name="Wiegand S."/>
            <person name="Jogler M."/>
            <person name="Boedeker C."/>
            <person name="Pinto D."/>
            <person name="Vollmers J."/>
            <person name="Rivas-Marin E."/>
            <person name="Kohn T."/>
            <person name="Peeters S.H."/>
            <person name="Heuer A."/>
            <person name="Rast P."/>
            <person name="Oberbeckmann S."/>
            <person name="Bunk B."/>
            <person name="Jeske O."/>
            <person name="Meyerdierks A."/>
            <person name="Storesund J.E."/>
            <person name="Kallscheuer N."/>
            <person name="Luecker S."/>
            <person name="Lage O.M."/>
            <person name="Pohl T."/>
            <person name="Merkel B.J."/>
            <person name="Hornburger P."/>
            <person name="Mueller R.-W."/>
            <person name="Bruemmer F."/>
            <person name="Labrenz M."/>
            <person name="Spormann A.M."/>
            <person name="Op den Camp H."/>
            <person name="Overmann J."/>
            <person name="Amann R."/>
            <person name="Jetten M.S.M."/>
            <person name="Mascher T."/>
            <person name="Medema M.H."/>
            <person name="Devos D.P."/>
            <person name="Kaster A.-K."/>
            <person name="Ovreas L."/>
            <person name="Rohde M."/>
            <person name="Galperin M.Y."/>
            <person name="Jogler C."/>
        </authorList>
    </citation>
    <scope>NUCLEOTIDE SEQUENCE [LARGE SCALE GENOMIC DNA]</scope>
    <source>
        <strain evidence="13 14">CA12</strain>
    </source>
</reference>
<keyword evidence="4 10" id="KW-0808">Transferase</keyword>
<dbReference type="AlphaFoldDB" id="A0A517PCZ3"/>
<evidence type="ECO:0000256" key="11">
    <source>
        <dbReference type="PIRSR" id="PIRSR006268-2"/>
    </source>
</evidence>
<feature type="binding site" evidence="11">
    <location>
        <position position="294"/>
    </location>
    <ligand>
        <name>Mg(2+)</name>
        <dbReference type="ChEBI" id="CHEBI:18420"/>
    </ligand>
</feature>
<evidence type="ECO:0000256" key="10">
    <source>
        <dbReference type="PIRNR" id="PIRNR006268"/>
    </source>
</evidence>
<dbReference type="EMBL" id="CP036265">
    <property type="protein sequence ID" value="QDT17253.1"/>
    <property type="molecule type" value="Genomic_DNA"/>
</dbReference>
<dbReference type="InterPro" id="IPR003374">
    <property type="entry name" value="ApbE-like_sf"/>
</dbReference>
<evidence type="ECO:0000256" key="12">
    <source>
        <dbReference type="SAM" id="MobiDB-lite"/>
    </source>
</evidence>
<evidence type="ECO:0000256" key="7">
    <source>
        <dbReference type="ARBA" id="ARBA00022842"/>
    </source>
</evidence>
<evidence type="ECO:0000256" key="6">
    <source>
        <dbReference type="ARBA" id="ARBA00022827"/>
    </source>
</evidence>
<comment type="similarity">
    <text evidence="10">Belongs to the ApbE family.</text>
</comment>
<dbReference type="InterPro" id="IPR024932">
    <property type="entry name" value="ApbE"/>
</dbReference>
<sequence length="341" mass="35753">MGSFILTAVVAAGLIEEPAGEATAPTWSRVRVEQVQMGSPFVFTCYARSEGAAKNACRDAGRSVKELTAALSDYHDASELNRLCDNYVAGTPVPASSDLRRALSRAREVSAASGGAFDVTVGPLVKRWRRVRRTGELPPPEELAALRERVDWQAVTVDNAAGTVTIHKPGVRLDLGGIAKGYAADEAGRVLREQGITRFLIDAGGDLLAGDPPPGEAGWAIGLPDPRDADAPPTEFLTLAHAAVATSGDAFKHTEIDGVRYSHLVDPRTGLGLTDRSTVTVIGPNGMTADAYASAVSVLGPEAGVALLNRTPNVEGRATNEAGTTDSHAFPLSLGDPGRRR</sequence>
<organism evidence="13 14">
    <name type="scientific">Alienimonas californiensis</name>
    <dbReference type="NCBI Taxonomy" id="2527989"/>
    <lineage>
        <taxon>Bacteria</taxon>
        <taxon>Pseudomonadati</taxon>
        <taxon>Planctomycetota</taxon>
        <taxon>Planctomycetia</taxon>
        <taxon>Planctomycetales</taxon>
        <taxon>Planctomycetaceae</taxon>
        <taxon>Alienimonas</taxon>
    </lineage>
</organism>
<feature type="binding site" evidence="11">
    <location>
        <position position="177"/>
    </location>
    <ligand>
        <name>Mg(2+)</name>
        <dbReference type="ChEBI" id="CHEBI:18420"/>
    </ligand>
</feature>
<dbReference type="RefSeq" id="WP_145360138.1">
    <property type="nucleotide sequence ID" value="NZ_CP036265.1"/>
</dbReference>
<keyword evidence="7 10" id="KW-0460">Magnesium</keyword>
<dbReference type="PIRSF" id="PIRSF006268">
    <property type="entry name" value="ApbE"/>
    <property type="match status" value="1"/>
</dbReference>
<dbReference type="Pfam" id="PF02424">
    <property type="entry name" value="ApbE"/>
    <property type="match status" value="1"/>
</dbReference>
<evidence type="ECO:0000256" key="3">
    <source>
        <dbReference type="ARBA" id="ARBA00022630"/>
    </source>
</evidence>
<feature type="region of interest" description="Disordered" evidence="12">
    <location>
        <begin position="316"/>
        <end position="341"/>
    </location>
</feature>
<dbReference type="KEGG" id="acaf:CA12_33670"/>
<evidence type="ECO:0000256" key="1">
    <source>
        <dbReference type="ARBA" id="ARBA00011955"/>
    </source>
</evidence>
<keyword evidence="13" id="KW-0449">Lipoprotein</keyword>
<keyword evidence="5 10" id="KW-0479">Metal-binding</keyword>
<dbReference type="GO" id="GO:0016740">
    <property type="term" value="F:transferase activity"/>
    <property type="evidence" value="ECO:0007669"/>
    <property type="project" value="UniProtKB-UniRule"/>
</dbReference>
<keyword evidence="6 10" id="KW-0274">FAD</keyword>
<dbReference type="EC" id="2.7.1.180" evidence="1 10"/>
<dbReference type="Gene3D" id="3.10.520.10">
    <property type="entry name" value="ApbE-like domains"/>
    <property type="match status" value="1"/>
</dbReference>
<dbReference type="OrthoDB" id="9778595at2"/>
<dbReference type="Proteomes" id="UP000318741">
    <property type="component" value="Chromosome"/>
</dbReference>
<comment type="cofactor">
    <cofactor evidence="11">
        <name>Mg(2+)</name>
        <dbReference type="ChEBI" id="CHEBI:18420"/>
    </cofactor>
    <cofactor evidence="11">
        <name>Mn(2+)</name>
        <dbReference type="ChEBI" id="CHEBI:29035"/>
    </cofactor>
    <text evidence="11">Magnesium. Can also use manganese.</text>
</comment>
<comment type="catalytic activity">
    <reaction evidence="9 10">
        <text>L-threonyl-[protein] + FAD = FMN-L-threonyl-[protein] + AMP + H(+)</text>
        <dbReference type="Rhea" id="RHEA:36847"/>
        <dbReference type="Rhea" id="RHEA-COMP:11060"/>
        <dbReference type="Rhea" id="RHEA-COMP:11061"/>
        <dbReference type="ChEBI" id="CHEBI:15378"/>
        <dbReference type="ChEBI" id="CHEBI:30013"/>
        <dbReference type="ChEBI" id="CHEBI:57692"/>
        <dbReference type="ChEBI" id="CHEBI:74257"/>
        <dbReference type="ChEBI" id="CHEBI:456215"/>
        <dbReference type="EC" id="2.7.1.180"/>
    </reaction>
</comment>
<name>A0A517PCZ3_9PLAN</name>
<evidence type="ECO:0000313" key="14">
    <source>
        <dbReference type="Proteomes" id="UP000318741"/>
    </source>
</evidence>
<dbReference type="GO" id="GO:0046872">
    <property type="term" value="F:metal ion binding"/>
    <property type="evidence" value="ECO:0007669"/>
    <property type="project" value="UniProtKB-UniRule"/>
</dbReference>
<evidence type="ECO:0000256" key="2">
    <source>
        <dbReference type="ARBA" id="ARBA00016337"/>
    </source>
</evidence>
<dbReference type="PANTHER" id="PTHR30040:SF2">
    <property type="entry name" value="FAD:PROTEIN FMN TRANSFERASE"/>
    <property type="match status" value="1"/>
</dbReference>
<feature type="binding site" evidence="11">
    <location>
        <position position="290"/>
    </location>
    <ligand>
        <name>Mg(2+)</name>
        <dbReference type="ChEBI" id="CHEBI:18420"/>
    </ligand>
</feature>
<evidence type="ECO:0000256" key="5">
    <source>
        <dbReference type="ARBA" id="ARBA00022723"/>
    </source>
</evidence>
<keyword evidence="14" id="KW-1185">Reference proteome</keyword>
<gene>
    <name evidence="13" type="primary">apbE_3</name>
    <name evidence="13" type="ORF">CA12_33670</name>
</gene>
<accession>A0A517PCZ3</accession>
<keyword evidence="3 10" id="KW-0285">Flavoprotein</keyword>
<evidence type="ECO:0000256" key="8">
    <source>
        <dbReference type="ARBA" id="ARBA00031306"/>
    </source>
</evidence>
<dbReference type="SUPFAM" id="SSF143631">
    <property type="entry name" value="ApbE-like"/>
    <property type="match status" value="1"/>
</dbReference>
<proteinExistence type="inferred from homology"/>
<dbReference type="PANTHER" id="PTHR30040">
    <property type="entry name" value="THIAMINE BIOSYNTHESIS LIPOPROTEIN APBE"/>
    <property type="match status" value="1"/>
</dbReference>
<evidence type="ECO:0000256" key="9">
    <source>
        <dbReference type="ARBA" id="ARBA00048540"/>
    </source>
</evidence>
<evidence type="ECO:0000256" key="4">
    <source>
        <dbReference type="ARBA" id="ARBA00022679"/>
    </source>
</evidence>